<protein>
    <submittedName>
        <fullName evidence="3">LCP family protein</fullName>
    </submittedName>
</protein>
<dbReference type="Proteomes" id="UP000670947">
    <property type="component" value="Unassembled WGS sequence"/>
</dbReference>
<dbReference type="Gene3D" id="3.40.630.190">
    <property type="entry name" value="LCP protein"/>
    <property type="match status" value="1"/>
</dbReference>
<sequence length="313" mass="34199">MVLLLLVLVGVAGYLGYLVYVSKDALKDITTDADPAVVVAPEDSVKVKPVAFMLLGMDTRKQTGSLNTDVMMVAAFNPATKSAVVVSIPRDSRIALSGYKINKANAYFARFRALEKGDGLDNAEAEKAAKKDLRTMFGKFFGIPIDYTATINFQGFADVVDALDGVTVDVDMDMHYVDNADGTNIDLNKGRQKLMGDDALDFVRYRKSNDGKNMSSDFDRNRRESQVLGQIADKMKSFSSVPKIAGVIKAVGNNLRMDIPANEVENMLKTYYGIGANDITFIPLEGTWKSPYVYLDDAKLQAAKDALSAKLAE</sequence>
<evidence type="ECO:0000256" key="1">
    <source>
        <dbReference type="ARBA" id="ARBA00006068"/>
    </source>
</evidence>
<dbReference type="PANTHER" id="PTHR33392">
    <property type="entry name" value="POLYISOPRENYL-TEICHOIC ACID--PEPTIDOGLYCAN TEICHOIC ACID TRANSFERASE TAGU"/>
    <property type="match status" value="1"/>
</dbReference>
<evidence type="ECO:0000313" key="4">
    <source>
        <dbReference type="Proteomes" id="UP000670947"/>
    </source>
</evidence>
<evidence type="ECO:0000259" key="2">
    <source>
        <dbReference type="Pfam" id="PF03816"/>
    </source>
</evidence>
<dbReference type="PANTHER" id="PTHR33392:SF6">
    <property type="entry name" value="POLYISOPRENYL-TEICHOIC ACID--PEPTIDOGLYCAN TEICHOIC ACID TRANSFERASE TAGU"/>
    <property type="match status" value="1"/>
</dbReference>
<name>A0ABS3W6B8_9BACL</name>
<keyword evidence="4" id="KW-1185">Reference proteome</keyword>
<gene>
    <name evidence="3" type="ORF">I8J29_06595</name>
</gene>
<organism evidence="3 4">
    <name type="scientific">Paenibacillus artemisiicola</name>
    <dbReference type="NCBI Taxonomy" id="1172618"/>
    <lineage>
        <taxon>Bacteria</taxon>
        <taxon>Bacillati</taxon>
        <taxon>Bacillota</taxon>
        <taxon>Bacilli</taxon>
        <taxon>Bacillales</taxon>
        <taxon>Paenibacillaceae</taxon>
        <taxon>Paenibacillus</taxon>
    </lineage>
</organism>
<comment type="similarity">
    <text evidence="1">Belongs to the LytR/CpsA/Psr (LCP) family.</text>
</comment>
<feature type="domain" description="Cell envelope-related transcriptional attenuator" evidence="2">
    <location>
        <begin position="67"/>
        <end position="237"/>
    </location>
</feature>
<proteinExistence type="inferred from homology"/>
<accession>A0ABS3W6B8</accession>
<dbReference type="InterPro" id="IPR004474">
    <property type="entry name" value="LytR_CpsA_psr"/>
</dbReference>
<dbReference type="InterPro" id="IPR050922">
    <property type="entry name" value="LytR/CpsA/Psr_CW_biosynth"/>
</dbReference>
<reference evidence="3 4" key="1">
    <citation type="submission" date="2021-03" db="EMBL/GenBank/DDBJ databases">
        <title>Paenibacillus artemisicola MWE-103 whole genome sequence.</title>
        <authorList>
            <person name="Ham Y.J."/>
        </authorList>
    </citation>
    <scope>NUCLEOTIDE SEQUENCE [LARGE SCALE GENOMIC DNA]</scope>
    <source>
        <strain evidence="3 4">MWE-103</strain>
    </source>
</reference>
<dbReference type="EMBL" id="JAGGDJ010000003">
    <property type="protein sequence ID" value="MBO7743856.1"/>
    <property type="molecule type" value="Genomic_DNA"/>
</dbReference>
<evidence type="ECO:0000313" key="3">
    <source>
        <dbReference type="EMBL" id="MBO7743856.1"/>
    </source>
</evidence>
<dbReference type="Pfam" id="PF03816">
    <property type="entry name" value="LytR_cpsA_psr"/>
    <property type="match status" value="1"/>
</dbReference>
<comment type="caution">
    <text evidence="3">The sequence shown here is derived from an EMBL/GenBank/DDBJ whole genome shotgun (WGS) entry which is preliminary data.</text>
</comment>
<dbReference type="NCBIfam" id="TIGR00350">
    <property type="entry name" value="lytR_cpsA_psr"/>
    <property type="match status" value="1"/>
</dbReference>